<name>A0A8S9PBB0_BRACR</name>
<proteinExistence type="predicted"/>
<gene>
    <name evidence="1" type="ORF">F2Q69_00007369</name>
</gene>
<organism evidence="1 2">
    <name type="scientific">Brassica cretica</name>
    <name type="common">Mustard</name>
    <dbReference type="NCBI Taxonomy" id="69181"/>
    <lineage>
        <taxon>Eukaryota</taxon>
        <taxon>Viridiplantae</taxon>
        <taxon>Streptophyta</taxon>
        <taxon>Embryophyta</taxon>
        <taxon>Tracheophyta</taxon>
        <taxon>Spermatophyta</taxon>
        <taxon>Magnoliopsida</taxon>
        <taxon>eudicotyledons</taxon>
        <taxon>Gunneridae</taxon>
        <taxon>Pentapetalae</taxon>
        <taxon>rosids</taxon>
        <taxon>malvids</taxon>
        <taxon>Brassicales</taxon>
        <taxon>Brassicaceae</taxon>
        <taxon>Brassiceae</taxon>
        <taxon>Brassica</taxon>
    </lineage>
</organism>
<dbReference type="Proteomes" id="UP000712600">
    <property type="component" value="Unassembled WGS sequence"/>
</dbReference>
<comment type="caution">
    <text evidence="1">The sequence shown here is derived from an EMBL/GenBank/DDBJ whole genome shotgun (WGS) entry which is preliminary data.</text>
</comment>
<reference evidence="1" key="1">
    <citation type="submission" date="2019-12" db="EMBL/GenBank/DDBJ databases">
        <title>Genome sequencing and annotation of Brassica cretica.</title>
        <authorList>
            <person name="Studholme D.J."/>
            <person name="Sarris P."/>
        </authorList>
    </citation>
    <scope>NUCLEOTIDE SEQUENCE</scope>
    <source>
        <strain evidence="1">PFS-109/04</strain>
        <tissue evidence="1">Leaf</tissue>
    </source>
</reference>
<dbReference type="EMBL" id="QGKX02001521">
    <property type="protein sequence ID" value="KAF3512470.1"/>
    <property type="molecule type" value="Genomic_DNA"/>
</dbReference>
<accession>A0A8S9PBB0</accession>
<sequence>MKLRLDQPVKLHLDQPVKLRLDPLVKTTSRSAGEVNGISPTSGLWVQEDRGRAEDLIGAAMAISAMLESRSLLLTYEHVSPQALSLSLSLRLHLVVSEIPLSSMLVVGENAFLYSASSSKSALLDRHVSSLITCRTQHVFNPETTRPKP</sequence>
<evidence type="ECO:0000313" key="2">
    <source>
        <dbReference type="Proteomes" id="UP000712600"/>
    </source>
</evidence>
<dbReference type="AlphaFoldDB" id="A0A8S9PBB0"/>
<protein>
    <submittedName>
        <fullName evidence="1">Uncharacterized protein</fullName>
    </submittedName>
</protein>
<evidence type="ECO:0000313" key="1">
    <source>
        <dbReference type="EMBL" id="KAF3512470.1"/>
    </source>
</evidence>